<keyword evidence="1" id="KW-0812">Transmembrane</keyword>
<keyword evidence="1" id="KW-0472">Membrane</keyword>
<gene>
    <name evidence="3" type="ORF">CP557_17550</name>
</gene>
<dbReference type="CDD" id="cd03801">
    <property type="entry name" value="GT4_PimA-like"/>
    <property type="match status" value="1"/>
</dbReference>
<organism evidence="3 4">
    <name type="scientific">Natrinema ejinorense</name>
    <dbReference type="NCBI Taxonomy" id="373386"/>
    <lineage>
        <taxon>Archaea</taxon>
        <taxon>Methanobacteriati</taxon>
        <taxon>Methanobacteriota</taxon>
        <taxon>Stenosarchaea group</taxon>
        <taxon>Halobacteria</taxon>
        <taxon>Halobacteriales</taxon>
        <taxon>Natrialbaceae</taxon>
        <taxon>Natrinema</taxon>
    </lineage>
</organism>
<dbReference type="OrthoDB" id="131038at2157"/>
<dbReference type="EMBL" id="NXNI01000001">
    <property type="protein sequence ID" value="PCR92172.1"/>
    <property type="molecule type" value="Genomic_DNA"/>
</dbReference>
<dbReference type="PANTHER" id="PTHR45947">
    <property type="entry name" value="SULFOQUINOVOSYL TRANSFERASE SQD2"/>
    <property type="match status" value="1"/>
</dbReference>
<evidence type="ECO:0000256" key="1">
    <source>
        <dbReference type="SAM" id="Phobius"/>
    </source>
</evidence>
<dbReference type="SUPFAM" id="SSF53756">
    <property type="entry name" value="UDP-Glycosyltransferase/glycogen phosphorylase"/>
    <property type="match status" value="1"/>
</dbReference>
<name>A0A2A5QZC4_9EURY</name>
<sequence length="385" mass="42025">MFADVLDREHAAYQDVQNFVDVYEADVDRIAVVGPEQIDIDRSIVDPVPVQRPRLSVFPSTVAEYVGYQVRIAAALWRVRDRLDAAFFHIGGTMLLLPLLACTLAGVRTLLFVTGTVTDGVYARRGAGPLVRGLAGIVSLVERVTCTLADDLILLSSGMDHPALEWPISPTIRAANVNYVDCEEFAKRTPIEERAVDIVFVGRFAAVKGIHDILGALPRLVASNPDIRIELIGDGDLSDEVAAFVDRNDLSENVTCPGWVDHDDLPARLDDARTLLLPSRSEGVPKAVLEAMACGTIPVAAPVGGIPDVVSDESNGFLLRETDPESIERTVTAVLEREDLDAVSDIARDDIERNYAYETIRDRYRRLLVEPEADRATAGAGRDTV</sequence>
<protein>
    <submittedName>
        <fullName evidence="3">Glycosyl transferase family 1</fullName>
    </submittedName>
</protein>
<keyword evidence="1" id="KW-1133">Transmembrane helix</keyword>
<dbReference type="Gene3D" id="3.40.50.2000">
    <property type="entry name" value="Glycogen Phosphorylase B"/>
    <property type="match status" value="2"/>
</dbReference>
<dbReference type="InterPro" id="IPR001296">
    <property type="entry name" value="Glyco_trans_1"/>
</dbReference>
<keyword evidence="4" id="KW-1185">Reference proteome</keyword>
<comment type="caution">
    <text evidence="3">The sequence shown here is derived from an EMBL/GenBank/DDBJ whole genome shotgun (WGS) entry which is preliminary data.</text>
</comment>
<keyword evidence="3" id="KW-0808">Transferase</keyword>
<evidence type="ECO:0000313" key="3">
    <source>
        <dbReference type="EMBL" id="PCR92172.1"/>
    </source>
</evidence>
<dbReference type="Proteomes" id="UP000219689">
    <property type="component" value="Unassembled WGS sequence"/>
</dbReference>
<feature type="domain" description="Glycosyl transferase family 1" evidence="2">
    <location>
        <begin position="183"/>
        <end position="340"/>
    </location>
</feature>
<evidence type="ECO:0000259" key="2">
    <source>
        <dbReference type="Pfam" id="PF00534"/>
    </source>
</evidence>
<dbReference type="AlphaFoldDB" id="A0A2A5QZC4"/>
<dbReference type="GO" id="GO:0016757">
    <property type="term" value="F:glycosyltransferase activity"/>
    <property type="evidence" value="ECO:0007669"/>
    <property type="project" value="InterPro"/>
</dbReference>
<dbReference type="PANTHER" id="PTHR45947:SF3">
    <property type="entry name" value="SULFOQUINOVOSYL TRANSFERASE SQD2"/>
    <property type="match status" value="1"/>
</dbReference>
<accession>A0A2A5QZC4</accession>
<evidence type="ECO:0000313" key="4">
    <source>
        <dbReference type="Proteomes" id="UP000219689"/>
    </source>
</evidence>
<reference evidence="3 4" key="1">
    <citation type="submission" date="2017-09" db="EMBL/GenBank/DDBJ databases">
        <title>Genome sequences of Natrinema ejinorence JCM 13890T.</title>
        <authorList>
            <person name="Roh S.W."/>
            <person name="Kim Y.B."/>
            <person name="Kim J.Y."/>
        </authorList>
    </citation>
    <scope>NUCLEOTIDE SEQUENCE [LARGE SCALE GENOMIC DNA]</scope>
    <source>
        <strain evidence="3 4">JCM 13890</strain>
    </source>
</reference>
<dbReference type="InterPro" id="IPR050194">
    <property type="entry name" value="Glycosyltransferase_grp1"/>
</dbReference>
<dbReference type="Pfam" id="PF00534">
    <property type="entry name" value="Glycos_transf_1"/>
    <property type="match status" value="1"/>
</dbReference>
<proteinExistence type="predicted"/>
<feature type="transmembrane region" description="Helical" evidence="1">
    <location>
        <begin position="86"/>
        <end position="107"/>
    </location>
</feature>